<name>A0A4Y3WBQ0_NITWI</name>
<feature type="region of interest" description="Disordered" evidence="1">
    <location>
        <begin position="356"/>
        <end position="394"/>
    </location>
</feature>
<accession>A0A4Y3WBQ0</accession>
<feature type="compositionally biased region" description="Low complexity" evidence="1">
    <location>
        <begin position="356"/>
        <end position="367"/>
    </location>
</feature>
<feature type="region of interest" description="Disordered" evidence="1">
    <location>
        <begin position="292"/>
        <end position="327"/>
    </location>
</feature>
<evidence type="ECO:0000313" key="4">
    <source>
        <dbReference type="Proteomes" id="UP000318825"/>
    </source>
</evidence>
<dbReference type="Proteomes" id="UP000318825">
    <property type="component" value="Unassembled WGS sequence"/>
</dbReference>
<feature type="compositionally biased region" description="Basic and acidic residues" evidence="1">
    <location>
        <begin position="1"/>
        <end position="11"/>
    </location>
</feature>
<feature type="domain" description="SPOR" evidence="2">
    <location>
        <begin position="390"/>
        <end position="475"/>
    </location>
</feature>
<dbReference type="InterPro" id="IPR007730">
    <property type="entry name" value="SPOR-like_dom"/>
</dbReference>
<protein>
    <recommendedName>
        <fullName evidence="2">SPOR domain-containing protein</fullName>
    </recommendedName>
</protein>
<feature type="compositionally biased region" description="Polar residues" evidence="1">
    <location>
        <begin position="368"/>
        <end position="391"/>
    </location>
</feature>
<dbReference type="Pfam" id="PF05036">
    <property type="entry name" value="SPOR"/>
    <property type="match status" value="1"/>
</dbReference>
<dbReference type="RefSeq" id="WP_141383023.1">
    <property type="nucleotide sequence ID" value="NZ_BJNF01000027.1"/>
</dbReference>
<dbReference type="SUPFAM" id="SSF110997">
    <property type="entry name" value="Sporulation related repeat"/>
    <property type="match status" value="1"/>
</dbReference>
<feature type="compositionally biased region" description="Polar residues" evidence="1">
    <location>
        <begin position="117"/>
        <end position="128"/>
    </location>
</feature>
<evidence type="ECO:0000313" key="3">
    <source>
        <dbReference type="EMBL" id="GEC15289.1"/>
    </source>
</evidence>
<dbReference type="Gene3D" id="3.30.70.1070">
    <property type="entry name" value="Sporulation related repeat"/>
    <property type="match status" value="1"/>
</dbReference>
<feature type="region of interest" description="Disordered" evidence="1">
    <location>
        <begin position="1"/>
        <end position="148"/>
    </location>
</feature>
<organism evidence="3 4">
    <name type="scientific">Nitrobacter winogradskyi</name>
    <name type="common">Nitrobacter agilis</name>
    <dbReference type="NCBI Taxonomy" id="913"/>
    <lineage>
        <taxon>Bacteria</taxon>
        <taxon>Pseudomonadati</taxon>
        <taxon>Pseudomonadota</taxon>
        <taxon>Alphaproteobacteria</taxon>
        <taxon>Hyphomicrobiales</taxon>
        <taxon>Nitrobacteraceae</taxon>
        <taxon>Nitrobacter</taxon>
    </lineage>
</organism>
<comment type="caution">
    <text evidence="3">The sequence shown here is derived from an EMBL/GenBank/DDBJ whole genome shotgun (WGS) entry which is preliminary data.</text>
</comment>
<dbReference type="OrthoDB" id="7338235at2"/>
<dbReference type="InterPro" id="IPR036680">
    <property type="entry name" value="SPOR-like_sf"/>
</dbReference>
<evidence type="ECO:0000256" key="1">
    <source>
        <dbReference type="SAM" id="MobiDB-lite"/>
    </source>
</evidence>
<sequence length="475" mass="50516">MAHRYQDRPFPEDDDYGRDDQRAAAPTEPDPLAELARLIGQGDSFGEPKPETSMAPVDDPVDHFEPLPPIEEPIEEQPPAGPPSWIQRRMTQPDPSPEQFESSPHPVLRRAAVYPDSHQQPEPESYQNDSDRYHDARYGNLPDDQPAYAYGDRVPHDAYEGQFPRETYPEAPFGDENGYDESYGYGEAAAEPAPGRRGKMATVVAVLALAVVGTGAAYGYRTFVGNAPNGEPPVIRADTEPNKIVPQQATSGDAVGKLLQDRMSAENGTEQVVSREEQPVDVKSAVNAGPRVVFPPLNQNDNPPSAASVAPDIKPPATVANSALGGDEPRKVRTLAVRGDQADLAAASAANRHTTAAAGVAPGANVPLSPSTPAADTRTRMASTNPAQQASGSGGYLVQVSSQKNEADAKASFRVLQGKFPSVLGSRTPVIKRADLGAKGVYYRAMVGPFASSGEASRFCGSLKSAGGQCVVQRN</sequence>
<dbReference type="GO" id="GO:0042834">
    <property type="term" value="F:peptidoglycan binding"/>
    <property type="evidence" value="ECO:0007669"/>
    <property type="project" value="InterPro"/>
</dbReference>
<dbReference type="AlphaFoldDB" id="A0A4Y3WBQ0"/>
<dbReference type="EMBL" id="BJNF01000027">
    <property type="protein sequence ID" value="GEC15289.1"/>
    <property type="molecule type" value="Genomic_DNA"/>
</dbReference>
<proteinExistence type="predicted"/>
<evidence type="ECO:0000259" key="2">
    <source>
        <dbReference type="PROSITE" id="PS51724"/>
    </source>
</evidence>
<gene>
    <name evidence="3" type="ORF">NWI01_11810</name>
</gene>
<reference evidence="3 4" key="1">
    <citation type="submission" date="2019-06" db="EMBL/GenBank/DDBJ databases">
        <title>Whole genome shotgun sequence of Nitrobacter winogradskyi NBRC 14297.</title>
        <authorList>
            <person name="Hosoyama A."/>
            <person name="Uohara A."/>
            <person name="Ohji S."/>
            <person name="Ichikawa N."/>
        </authorList>
    </citation>
    <scope>NUCLEOTIDE SEQUENCE [LARGE SCALE GENOMIC DNA]</scope>
    <source>
        <strain evidence="3 4">NBRC 14297</strain>
    </source>
</reference>
<dbReference type="PROSITE" id="PS51724">
    <property type="entry name" value="SPOR"/>
    <property type="match status" value="1"/>
</dbReference>